<dbReference type="AlphaFoldDB" id="S7QM25"/>
<dbReference type="STRING" id="670483.S7QM25"/>
<evidence type="ECO:0000259" key="1">
    <source>
        <dbReference type="Pfam" id="PF00501"/>
    </source>
</evidence>
<dbReference type="PANTHER" id="PTHR24096:SF422">
    <property type="entry name" value="BCDNA.GH02901"/>
    <property type="match status" value="1"/>
</dbReference>
<dbReference type="GeneID" id="19298965"/>
<dbReference type="OrthoDB" id="6509636at2759"/>
<dbReference type="InterPro" id="IPR000873">
    <property type="entry name" value="AMP-dep_synth/lig_dom"/>
</dbReference>
<feature type="domain" description="AMP-dependent synthetase/ligase" evidence="1">
    <location>
        <begin position="48"/>
        <end position="414"/>
    </location>
</feature>
<dbReference type="Pfam" id="PF13193">
    <property type="entry name" value="AMP-binding_C"/>
    <property type="match status" value="1"/>
</dbReference>
<dbReference type="EMBL" id="KB469296">
    <property type="protein sequence ID" value="EPQ60488.1"/>
    <property type="molecule type" value="Genomic_DNA"/>
</dbReference>
<dbReference type="GO" id="GO:0016405">
    <property type="term" value="F:CoA-ligase activity"/>
    <property type="evidence" value="ECO:0007669"/>
    <property type="project" value="TreeGrafter"/>
</dbReference>
<dbReference type="PROSITE" id="PS00455">
    <property type="entry name" value="AMP_BINDING"/>
    <property type="match status" value="1"/>
</dbReference>
<accession>S7QM25</accession>
<dbReference type="HOGENOM" id="CLU_000022_59_2_1"/>
<dbReference type="KEGG" id="gtr:GLOTRDRAFT_108974"/>
<dbReference type="Gene3D" id="3.40.50.12780">
    <property type="entry name" value="N-terminal domain of ligase-like"/>
    <property type="match status" value="1"/>
</dbReference>
<dbReference type="CDD" id="cd05911">
    <property type="entry name" value="Firefly_Luc_like"/>
    <property type="match status" value="1"/>
</dbReference>
<dbReference type="eggNOG" id="KOG1176">
    <property type="taxonomic scope" value="Eukaryota"/>
</dbReference>
<dbReference type="PANTHER" id="PTHR24096">
    <property type="entry name" value="LONG-CHAIN-FATTY-ACID--COA LIGASE"/>
    <property type="match status" value="1"/>
</dbReference>
<sequence>MVERRGPVHSMPHIPDDLTLAQFMLDVHHPSRPLRPDGVPWLIEDTTGRRVGSEEIRARVFGLANGLHSEFNIKEDDVVCLYSPNHVDYPVAIWATHRLGAVISGANPSYTADELAYQVELVKAKLLIVHPDSLSTAITAASSAGIPVDRIVLFDDASQGRHRTVQHLIDVGLTKTPSFVERRLAPGEAKKKLAFLSFSSGTTGKPKAVAIPHYAPIANVIQMAVHHKVNVEYAPWEKRRFRPGDVAILVLPMYHIYGLVVNLHFMLYSAVTTVVIPRFNFENMLKSIVKYRIVHLFLVPPQIVLLCKHPATKNYDLSHVRFCMAGAAPVSKELTEDLVKILPNADVGQGYGMTETCTVVAMIPTDQKIGVLGSAGQLMPGIVVRVVKEDGSLAKAGELGELVVKSPANALCYLNNPEATAETFIDGWVRTGDEVLVDEQAELFVVDRLKEIMKVRGYQVAPAELEGHLLAHPDVADCCVVGVPDEYSGEVPLAFVVPHVKALDRIKNDPTEAEKVKASIIKHVADHKVNYKHLAGGVEFVDIIPKNPSGKLLRRVLRDKAKALRSKSPVTIKSKL</sequence>
<evidence type="ECO:0000259" key="2">
    <source>
        <dbReference type="Pfam" id="PF13193"/>
    </source>
</evidence>
<reference evidence="3 4" key="1">
    <citation type="journal article" date="2012" name="Science">
        <title>The Paleozoic origin of enzymatic lignin decomposition reconstructed from 31 fungal genomes.</title>
        <authorList>
            <person name="Floudas D."/>
            <person name="Binder M."/>
            <person name="Riley R."/>
            <person name="Barry K."/>
            <person name="Blanchette R.A."/>
            <person name="Henrissat B."/>
            <person name="Martinez A.T."/>
            <person name="Otillar R."/>
            <person name="Spatafora J.W."/>
            <person name="Yadav J.S."/>
            <person name="Aerts A."/>
            <person name="Benoit I."/>
            <person name="Boyd A."/>
            <person name="Carlson A."/>
            <person name="Copeland A."/>
            <person name="Coutinho P.M."/>
            <person name="de Vries R.P."/>
            <person name="Ferreira P."/>
            <person name="Findley K."/>
            <person name="Foster B."/>
            <person name="Gaskell J."/>
            <person name="Glotzer D."/>
            <person name="Gorecki P."/>
            <person name="Heitman J."/>
            <person name="Hesse C."/>
            <person name="Hori C."/>
            <person name="Igarashi K."/>
            <person name="Jurgens J.A."/>
            <person name="Kallen N."/>
            <person name="Kersten P."/>
            <person name="Kohler A."/>
            <person name="Kuees U."/>
            <person name="Kumar T.K.A."/>
            <person name="Kuo A."/>
            <person name="LaButti K."/>
            <person name="Larrondo L.F."/>
            <person name="Lindquist E."/>
            <person name="Ling A."/>
            <person name="Lombard V."/>
            <person name="Lucas S."/>
            <person name="Lundell T."/>
            <person name="Martin R."/>
            <person name="McLaughlin D.J."/>
            <person name="Morgenstern I."/>
            <person name="Morin E."/>
            <person name="Murat C."/>
            <person name="Nagy L.G."/>
            <person name="Nolan M."/>
            <person name="Ohm R.A."/>
            <person name="Patyshakuliyeva A."/>
            <person name="Rokas A."/>
            <person name="Ruiz-Duenas F.J."/>
            <person name="Sabat G."/>
            <person name="Salamov A."/>
            <person name="Samejima M."/>
            <person name="Schmutz J."/>
            <person name="Slot J.C."/>
            <person name="St John F."/>
            <person name="Stenlid J."/>
            <person name="Sun H."/>
            <person name="Sun S."/>
            <person name="Syed K."/>
            <person name="Tsang A."/>
            <person name="Wiebenga A."/>
            <person name="Young D."/>
            <person name="Pisabarro A."/>
            <person name="Eastwood D.C."/>
            <person name="Martin F."/>
            <person name="Cullen D."/>
            <person name="Grigoriev I.V."/>
            <person name="Hibbett D.S."/>
        </authorList>
    </citation>
    <scope>NUCLEOTIDE SEQUENCE [LARGE SCALE GENOMIC DNA]</scope>
    <source>
        <strain evidence="3 4">ATCC 11539</strain>
    </source>
</reference>
<dbReference type="SUPFAM" id="SSF56801">
    <property type="entry name" value="Acetyl-CoA synthetase-like"/>
    <property type="match status" value="1"/>
</dbReference>
<dbReference type="InterPro" id="IPR045851">
    <property type="entry name" value="AMP-bd_C_sf"/>
</dbReference>
<name>S7QM25_GLOTA</name>
<dbReference type="OMA" id="PQFAVTM"/>
<dbReference type="InterPro" id="IPR042099">
    <property type="entry name" value="ANL_N_sf"/>
</dbReference>
<organism evidence="3 4">
    <name type="scientific">Gloeophyllum trabeum (strain ATCC 11539 / FP-39264 / Madison 617)</name>
    <name type="common">Brown rot fungus</name>
    <dbReference type="NCBI Taxonomy" id="670483"/>
    <lineage>
        <taxon>Eukaryota</taxon>
        <taxon>Fungi</taxon>
        <taxon>Dikarya</taxon>
        <taxon>Basidiomycota</taxon>
        <taxon>Agaricomycotina</taxon>
        <taxon>Agaricomycetes</taxon>
        <taxon>Gloeophyllales</taxon>
        <taxon>Gloeophyllaceae</taxon>
        <taxon>Gloeophyllum</taxon>
    </lineage>
</organism>
<dbReference type="Proteomes" id="UP000030669">
    <property type="component" value="Unassembled WGS sequence"/>
</dbReference>
<evidence type="ECO:0000313" key="4">
    <source>
        <dbReference type="Proteomes" id="UP000030669"/>
    </source>
</evidence>
<evidence type="ECO:0000313" key="3">
    <source>
        <dbReference type="EMBL" id="EPQ60488.1"/>
    </source>
</evidence>
<dbReference type="InterPro" id="IPR025110">
    <property type="entry name" value="AMP-bd_C"/>
</dbReference>
<protein>
    <submittedName>
        <fullName evidence="3">Acetyl-CoA synthetase-like protein</fullName>
    </submittedName>
</protein>
<dbReference type="Gene3D" id="3.30.300.30">
    <property type="match status" value="1"/>
</dbReference>
<dbReference type="InterPro" id="IPR020845">
    <property type="entry name" value="AMP-binding_CS"/>
</dbReference>
<keyword evidence="4" id="KW-1185">Reference proteome</keyword>
<feature type="domain" description="AMP-binding enzyme C-terminal" evidence="2">
    <location>
        <begin position="464"/>
        <end position="551"/>
    </location>
</feature>
<dbReference type="RefSeq" id="XP_007860887.1">
    <property type="nucleotide sequence ID" value="XM_007862696.1"/>
</dbReference>
<dbReference type="Pfam" id="PF00501">
    <property type="entry name" value="AMP-binding"/>
    <property type="match status" value="1"/>
</dbReference>
<proteinExistence type="predicted"/>
<gene>
    <name evidence="3" type="ORF">GLOTRDRAFT_108974</name>
</gene>